<proteinExistence type="predicted"/>
<dbReference type="NCBIfam" id="TIGR03086">
    <property type="entry name" value="TIGR03086 family metal-binding protein"/>
    <property type="match status" value="1"/>
</dbReference>
<evidence type="ECO:0000259" key="2">
    <source>
        <dbReference type="Pfam" id="PF11716"/>
    </source>
</evidence>
<feature type="domain" description="Mycothiol-dependent maleylpyruvate isomerase metal-binding" evidence="2">
    <location>
        <begin position="12"/>
        <end position="137"/>
    </location>
</feature>
<evidence type="ECO:0000313" key="3">
    <source>
        <dbReference type="EMBL" id="MDT0342209.1"/>
    </source>
</evidence>
<comment type="caution">
    <text evidence="3">The sequence shown here is derived from an EMBL/GenBank/DDBJ whole genome shotgun (WGS) entry which is preliminary data.</text>
</comment>
<feature type="region of interest" description="Disordered" evidence="1">
    <location>
        <begin position="63"/>
        <end position="83"/>
    </location>
</feature>
<dbReference type="InterPro" id="IPR017520">
    <property type="entry name" value="CHP03086"/>
</dbReference>
<evidence type="ECO:0000313" key="4">
    <source>
        <dbReference type="Proteomes" id="UP001183246"/>
    </source>
</evidence>
<dbReference type="NCBIfam" id="TIGR03083">
    <property type="entry name" value="maleylpyruvate isomerase family mycothiol-dependent enzyme"/>
    <property type="match status" value="1"/>
</dbReference>
<organism evidence="3 4">
    <name type="scientific">Streptomyces litchfieldiae</name>
    <dbReference type="NCBI Taxonomy" id="3075543"/>
    <lineage>
        <taxon>Bacteria</taxon>
        <taxon>Bacillati</taxon>
        <taxon>Actinomycetota</taxon>
        <taxon>Actinomycetes</taxon>
        <taxon>Kitasatosporales</taxon>
        <taxon>Streptomycetaceae</taxon>
        <taxon>Streptomyces</taxon>
    </lineage>
</organism>
<dbReference type="SUPFAM" id="SSF109854">
    <property type="entry name" value="DinB/YfiT-like putative metalloenzymes"/>
    <property type="match status" value="1"/>
</dbReference>
<sequence>MTTEPRMLDLEPTARQLAGLLDAIGPDRLADPTPCPDYRVRDLLQHVLGLTLAFRAAAQKDLGPLTDTAPDAPGAPRPALDGDWRGRLRRQLDELVAAWRDPDAWQGDTRAGGVPLPAAVAGQVALNELLLHGWDLARATGQPYAIDDASARASIALLSQETDDAAREGTGFGRVVPVPADAPPLDQAVGLSGRDPSWTPPPATA</sequence>
<feature type="region of interest" description="Disordered" evidence="1">
    <location>
        <begin position="169"/>
        <end position="205"/>
    </location>
</feature>
<dbReference type="EMBL" id="JAVREL010000002">
    <property type="protein sequence ID" value="MDT0342209.1"/>
    <property type="molecule type" value="Genomic_DNA"/>
</dbReference>
<dbReference type="Proteomes" id="UP001183246">
    <property type="component" value="Unassembled WGS sequence"/>
</dbReference>
<dbReference type="RefSeq" id="WP_311703333.1">
    <property type="nucleotide sequence ID" value="NZ_JAVREL010000002.1"/>
</dbReference>
<keyword evidence="4" id="KW-1185">Reference proteome</keyword>
<dbReference type="Gene3D" id="1.20.120.450">
    <property type="entry name" value="dinb family like domain"/>
    <property type="match status" value="1"/>
</dbReference>
<feature type="compositionally biased region" description="Low complexity" evidence="1">
    <location>
        <begin position="175"/>
        <end position="189"/>
    </location>
</feature>
<dbReference type="InterPro" id="IPR034660">
    <property type="entry name" value="DinB/YfiT-like"/>
</dbReference>
<dbReference type="InterPro" id="IPR017517">
    <property type="entry name" value="Maleyloyr_isom"/>
</dbReference>
<gene>
    <name evidence="3" type="ORF">RM590_06135</name>
</gene>
<evidence type="ECO:0000256" key="1">
    <source>
        <dbReference type="SAM" id="MobiDB-lite"/>
    </source>
</evidence>
<name>A0ABU2MM64_9ACTN</name>
<reference evidence="4" key="1">
    <citation type="submission" date="2023-07" db="EMBL/GenBank/DDBJ databases">
        <title>30 novel species of actinomycetes from the DSMZ collection.</title>
        <authorList>
            <person name="Nouioui I."/>
        </authorList>
    </citation>
    <scope>NUCLEOTIDE SEQUENCE [LARGE SCALE GENOMIC DNA]</scope>
    <source>
        <strain evidence="4">DSM 44938</strain>
    </source>
</reference>
<dbReference type="InterPro" id="IPR024344">
    <property type="entry name" value="MDMPI_metal-binding"/>
</dbReference>
<accession>A0ABU2MM64</accession>
<protein>
    <submittedName>
        <fullName evidence="3">TIGR03086 family metal-binding protein</fullName>
    </submittedName>
</protein>
<dbReference type="Pfam" id="PF11716">
    <property type="entry name" value="MDMPI_N"/>
    <property type="match status" value="1"/>
</dbReference>